<dbReference type="InterPro" id="IPR032861">
    <property type="entry name" value="TAXi_N"/>
</dbReference>
<dbReference type="GO" id="GO:0004190">
    <property type="term" value="F:aspartic-type endopeptidase activity"/>
    <property type="evidence" value="ECO:0007669"/>
    <property type="project" value="UniProtKB-KW"/>
</dbReference>
<dbReference type="Gene3D" id="2.40.70.10">
    <property type="entry name" value="Acid Proteases"/>
    <property type="match status" value="2"/>
</dbReference>
<keyword evidence="6" id="KW-0732">Signal</keyword>
<accession>A0AAP0CNA2</accession>
<feature type="domain" description="Peptidase A1" evidence="7">
    <location>
        <begin position="56"/>
        <end position="417"/>
    </location>
</feature>
<dbReference type="EMBL" id="JBCNJP010000021">
    <property type="protein sequence ID" value="KAK9059121.1"/>
    <property type="molecule type" value="Genomic_DNA"/>
</dbReference>
<comment type="similarity">
    <text evidence="1">Belongs to the peptidase A1 family.</text>
</comment>
<proteinExistence type="inferred from homology"/>
<dbReference type="AlphaFoldDB" id="A0AAP0CNA2"/>
<dbReference type="PANTHER" id="PTHR47967">
    <property type="entry name" value="OS07G0603500 PROTEIN-RELATED"/>
    <property type="match status" value="1"/>
</dbReference>
<dbReference type="PANTHER" id="PTHR47967:SF128">
    <property type="entry name" value="ASPARTIC PROTEINASE CDR1-LIKE"/>
    <property type="match status" value="1"/>
</dbReference>
<dbReference type="InterPro" id="IPR033121">
    <property type="entry name" value="PEPTIDASE_A1"/>
</dbReference>
<gene>
    <name evidence="8" type="ORF">SSX86_021740</name>
</gene>
<dbReference type="PROSITE" id="PS51767">
    <property type="entry name" value="PEPTIDASE_A1"/>
    <property type="match status" value="1"/>
</dbReference>
<evidence type="ECO:0000256" key="5">
    <source>
        <dbReference type="ARBA" id="ARBA00023180"/>
    </source>
</evidence>
<evidence type="ECO:0000256" key="2">
    <source>
        <dbReference type="ARBA" id="ARBA00022670"/>
    </source>
</evidence>
<keyword evidence="3" id="KW-0064">Aspartyl protease</keyword>
<dbReference type="InterPro" id="IPR051708">
    <property type="entry name" value="Plant_Aspart_Prot_A1"/>
</dbReference>
<dbReference type="GO" id="GO:0006508">
    <property type="term" value="P:proteolysis"/>
    <property type="evidence" value="ECO:0007669"/>
    <property type="project" value="UniProtKB-KW"/>
</dbReference>
<evidence type="ECO:0000313" key="9">
    <source>
        <dbReference type="Proteomes" id="UP001408789"/>
    </source>
</evidence>
<dbReference type="InterPro" id="IPR034161">
    <property type="entry name" value="Pepsin-like_plant"/>
</dbReference>
<dbReference type="SUPFAM" id="SSF50630">
    <property type="entry name" value="Acid proteases"/>
    <property type="match status" value="1"/>
</dbReference>
<feature type="chain" id="PRO_5042974506" description="Peptidase A1 domain-containing protein" evidence="6">
    <location>
        <begin position="22"/>
        <end position="424"/>
    </location>
</feature>
<keyword evidence="9" id="KW-1185">Reference proteome</keyword>
<sequence length="424" mass="47259">MMNKLIFLLLTLYLTISDSLSKPYSQHDDGFTIDLIHIDPPLSPLFSATHSLTAEYIAKFQIGTPPVQVFAAISTGSDFAWVQCKPCKKCHRQVGVPFFVPASSSTYRAEPCQSKACKSLHDDDSNNISSCDKHNVTTNNINVCRYKYPYENDEFIKGVIGTDTFWFGKTPVRNVLFGCVDDYYGEYREEANAVVGLGGAPSSFINQLKPVIHGKFSYCLTSQASSRTSKMYFGNRATVSGPNVVSTPLIRRNRSATTFYDSPKTFYYVNLIDVVVGNKTNHSSSSSYNDQSLDHNENGNMAVDFSTTDTLLPKKIHDRFYSSLVKAIDGVVGYDDTLAPRSICYKELNLDRVPVVTFKFVGGDVKVPPENMFEYVGKGLSCLTIFGIDDSLGWFGSLFQRNLMVGLDLVKEKVYFKPTNCETI</sequence>
<keyword evidence="5" id="KW-0325">Glycoprotein</keyword>
<dbReference type="Pfam" id="PF14541">
    <property type="entry name" value="TAXi_C"/>
    <property type="match status" value="1"/>
</dbReference>
<dbReference type="InterPro" id="IPR021109">
    <property type="entry name" value="Peptidase_aspartic_dom_sf"/>
</dbReference>
<organism evidence="8 9">
    <name type="scientific">Deinandra increscens subsp. villosa</name>
    <dbReference type="NCBI Taxonomy" id="3103831"/>
    <lineage>
        <taxon>Eukaryota</taxon>
        <taxon>Viridiplantae</taxon>
        <taxon>Streptophyta</taxon>
        <taxon>Embryophyta</taxon>
        <taxon>Tracheophyta</taxon>
        <taxon>Spermatophyta</taxon>
        <taxon>Magnoliopsida</taxon>
        <taxon>eudicotyledons</taxon>
        <taxon>Gunneridae</taxon>
        <taxon>Pentapetalae</taxon>
        <taxon>asterids</taxon>
        <taxon>campanulids</taxon>
        <taxon>Asterales</taxon>
        <taxon>Asteraceae</taxon>
        <taxon>Asteroideae</taxon>
        <taxon>Heliantheae alliance</taxon>
        <taxon>Madieae</taxon>
        <taxon>Madiinae</taxon>
        <taxon>Deinandra</taxon>
    </lineage>
</organism>
<feature type="signal peptide" evidence="6">
    <location>
        <begin position="1"/>
        <end position="21"/>
    </location>
</feature>
<keyword evidence="2" id="KW-0645">Protease</keyword>
<comment type="caution">
    <text evidence="8">The sequence shown here is derived from an EMBL/GenBank/DDBJ whole genome shotgun (WGS) entry which is preliminary data.</text>
</comment>
<dbReference type="CDD" id="cd05476">
    <property type="entry name" value="pepsin_A_like_plant"/>
    <property type="match status" value="1"/>
</dbReference>
<name>A0AAP0CNA2_9ASTR</name>
<reference evidence="8 9" key="1">
    <citation type="submission" date="2024-04" db="EMBL/GenBank/DDBJ databases">
        <title>The reference genome of an endangered Asteraceae, Deinandra increscens subsp. villosa, native to the Central Coast of California.</title>
        <authorList>
            <person name="Guilliams M."/>
            <person name="Hasenstab-Lehman K."/>
            <person name="Meyer R."/>
            <person name="Mcevoy S."/>
        </authorList>
    </citation>
    <scope>NUCLEOTIDE SEQUENCE [LARGE SCALE GENOMIC DNA]</scope>
    <source>
        <tissue evidence="8">Leaf</tissue>
    </source>
</reference>
<dbReference type="GO" id="GO:0005576">
    <property type="term" value="C:extracellular region"/>
    <property type="evidence" value="ECO:0007669"/>
    <property type="project" value="TreeGrafter"/>
</dbReference>
<evidence type="ECO:0000313" key="8">
    <source>
        <dbReference type="EMBL" id="KAK9059121.1"/>
    </source>
</evidence>
<evidence type="ECO:0000259" key="7">
    <source>
        <dbReference type="PROSITE" id="PS51767"/>
    </source>
</evidence>
<evidence type="ECO:0000256" key="6">
    <source>
        <dbReference type="SAM" id="SignalP"/>
    </source>
</evidence>
<evidence type="ECO:0000256" key="3">
    <source>
        <dbReference type="ARBA" id="ARBA00022750"/>
    </source>
</evidence>
<dbReference type="Proteomes" id="UP001408789">
    <property type="component" value="Unassembled WGS sequence"/>
</dbReference>
<keyword evidence="4" id="KW-0378">Hydrolase</keyword>
<evidence type="ECO:0000256" key="1">
    <source>
        <dbReference type="ARBA" id="ARBA00007447"/>
    </source>
</evidence>
<dbReference type="InterPro" id="IPR032799">
    <property type="entry name" value="TAXi_C"/>
</dbReference>
<evidence type="ECO:0000256" key="4">
    <source>
        <dbReference type="ARBA" id="ARBA00022801"/>
    </source>
</evidence>
<dbReference type="Pfam" id="PF14543">
    <property type="entry name" value="TAXi_N"/>
    <property type="match status" value="1"/>
</dbReference>
<protein>
    <recommendedName>
        <fullName evidence="7">Peptidase A1 domain-containing protein</fullName>
    </recommendedName>
</protein>